<dbReference type="PANTHER" id="PTHR33164:SF58">
    <property type="entry name" value="DNA-BINDING TRANSCRIPTIONAL REPRESSOR SCOC"/>
    <property type="match status" value="1"/>
</dbReference>
<dbReference type="SMART" id="SM00347">
    <property type="entry name" value="HTH_MARR"/>
    <property type="match status" value="1"/>
</dbReference>
<keyword evidence="1" id="KW-0238">DNA-binding</keyword>
<comment type="caution">
    <text evidence="3">The sequence shown here is derived from an EMBL/GenBank/DDBJ whole genome shotgun (WGS) entry which is preliminary data.</text>
</comment>
<sequence length="148" mass="16973">MNEEEYKGTLFASIFLSANRLQALGDRLDEQVTVKQWLLIAILFKSMPAKLSVKEVARIAGATHQNVMQMTRSLEDKGFLEIRTDPDDRRIKRIGLTSRCLAYFRTREDRETAFLNELFAGFDGTELKQFHQLIGRLMSNISRMEGGV</sequence>
<dbReference type="PROSITE" id="PS50995">
    <property type="entry name" value="HTH_MARR_2"/>
    <property type="match status" value="1"/>
</dbReference>
<dbReference type="RefSeq" id="WP_378092153.1">
    <property type="nucleotide sequence ID" value="NZ_JBHSEP010000001.1"/>
</dbReference>
<accession>A0ABV9F8V7</accession>
<evidence type="ECO:0000256" key="1">
    <source>
        <dbReference type="ARBA" id="ARBA00023125"/>
    </source>
</evidence>
<evidence type="ECO:0000313" key="4">
    <source>
        <dbReference type="Proteomes" id="UP001596028"/>
    </source>
</evidence>
<reference evidence="4" key="1">
    <citation type="journal article" date="2019" name="Int. J. Syst. Evol. Microbiol.">
        <title>The Global Catalogue of Microorganisms (GCM) 10K type strain sequencing project: providing services to taxonomists for standard genome sequencing and annotation.</title>
        <authorList>
            <consortium name="The Broad Institute Genomics Platform"/>
            <consortium name="The Broad Institute Genome Sequencing Center for Infectious Disease"/>
            <person name="Wu L."/>
            <person name="Ma J."/>
        </authorList>
    </citation>
    <scope>NUCLEOTIDE SEQUENCE [LARGE SCALE GENOMIC DNA]</scope>
    <source>
        <strain evidence="4">CCUG 49571</strain>
    </source>
</reference>
<proteinExistence type="predicted"/>
<evidence type="ECO:0000259" key="2">
    <source>
        <dbReference type="PROSITE" id="PS50995"/>
    </source>
</evidence>
<dbReference type="Gene3D" id="1.10.10.10">
    <property type="entry name" value="Winged helix-like DNA-binding domain superfamily/Winged helix DNA-binding domain"/>
    <property type="match status" value="1"/>
</dbReference>
<dbReference type="Proteomes" id="UP001596028">
    <property type="component" value="Unassembled WGS sequence"/>
</dbReference>
<dbReference type="PRINTS" id="PR00598">
    <property type="entry name" value="HTHMARR"/>
</dbReference>
<dbReference type="EMBL" id="JBHSEP010000001">
    <property type="protein sequence ID" value="MFC4597247.1"/>
    <property type="molecule type" value="Genomic_DNA"/>
</dbReference>
<dbReference type="InterPro" id="IPR036388">
    <property type="entry name" value="WH-like_DNA-bd_sf"/>
</dbReference>
<evidence type="ECO:0000313" key="3">
    <source>
        <dbReference type="EMBL" id="MFC4597247.1"/>
    </source>
</evidence>
<dbReference type="SUPFAM" id="SSF46785">
    <property type="entry name" value="Winged helix' DNA-binding domain"/>
    <property type="match status" value="1"/>
</dbReference>
<dbReference type="InterPro" id="IPR039422">
    <property type="entry name" value="MarR/SlyA-like"/>
</dbReference>
<dbReference type="Pfam" id="PF12802">
    <property type="entry name" value="MarR_2"/>
    <property type="match status" value="1"/>
</dbReference>
<keyword evidence="4" id="KW-1185">Reference proteome</keyword>
<dbReference type="InterPro" id="IPR000835">
    <property type="entry name" value="HTH_MarR-typ"/>
</dbReference>
<name>A0ABV9F8V7_9BACL</name>
<feature type="domain" description="HTH marR-type" evidence="2">
    <location>
        <begin position="7"/>
        <end position="139"/>
    </location>
</feature>
<protein>
    <submittedName>
        <fullName evidence="3">MarR family winged helix-turn-helix transcriptional regulator</fullName>
    </submittedName>
</protein>
<organism evidence="3 4">
    <name type="scientific">Cohnella hongkongensis</name>
    <dbReference type="NCBI Taxonomy" id="178337"/>
    <lineage>
        <taxon>Bacteria</taxon>
        <taxon>Bacillati</taxon>
        <taxon>Bacillota</taxon>
        <taxon>Bacilli</taxon>
        <taxon>Bacillales</taxon>
        <taxon>Paenibacillaceae</taxon>
        <taxon>Cohnella</taxon>
    </lineage>
</organism>
<gene>
    <name evidence="3" type="ORF">ACFO3S_03250</name>
</gene>
<dbReference type="InterPro" id="IPR036390">
    <property type="entry name" value="WH_DNA-bd_sf"/>
</dbReference>
<dbReference type="PANTHER" id="PTHR33164">
    <property type="entry name" value="TRANSCRIPTIONAL REGULATOR, MARR FAMILY"/>
    <property type="match status" value="1"/>
</dbReference>